<feature type="domain" description="Histone deacetylase" evidence="2">
    <location>
        <begin position="25"/>
        <end position="250"/>
    </location>
</feature>
<dbReference type="InterPro" id="IPR037138">
    <property type="entry name" value="His_deacetylse_dom_sf"/>
</dbReference>
<dbReference type="InterPro" id="IPR023696">
    <property type="entry name" value="Ureohydrolase_dom_sf"/>
</dbReference>
<dbReference type="PANTHER" id="PTHR10625:SF43">
    <property type="entry name" value="POLYAMINE DEACETYLASE HDAC10"/>
    <property type="match status" value="1"/>
</dbReference>
<reference evidence="3" key="3">
    <citation type="submission" date="2025-09" db="UniProtKB">
        <authorList>
            <consortium name="Ensembl"/>
        </authorList>
    </citation>
    <scope>IDENTIFICATION</scope>
    <source>
        <strain evidence="3">breed Abyssinian</strain>
    </source>
</reference>
<evidence type="ECO:0000259" key="2">
    <source>
        <dbReference type="Pfam" id="PF00850"/>
    </source>
</evidence>
<dbReference type="SUPFAM" id="SSF52768">
    <property type="entry name" value="Arginase/deacetylase"/>
    <property type="match status" value="2"/>
</dbReference>
<evidence type="ECO:0000313" key="4">
    <source>
        <dbReference type="Proteomes" id="UP000823872"/>
    </source>
</evidence>
<keyword evidence="4" id="KW-1185">Reference proteome</keyword>
<proteinExistence type="predicted"/>
<name>A0ABI7ZZZ9_FELCA</name>
<dbReference type="Gene3D" id="3.40.800.20">
    <property type="entry name" value="Histone deacetylase domain"/>
    <property type="match status" value="2"/>
</dbReference>
<dbReference type="PANTHER" id="PTHR10625">
    <property type="entry name" value="HISTONE DEACETYLASE HDAC1-RELATED"/>
    <property type="match status" value="1"/>
</dbReference>
<protein>
    <recommendedName>
        <fullName evidence="2">Histone deacetylase domain-containing protein</fullName>
    </recommendedName>
</protein>
<sequence>MRTALVYHEDMTAARLLWEDPECEIERPERLTAALERLRQWGLEQRCLQLAAREASEAELGLVHSPEYVSLLRGTQTLSTRELQALSGQYDAVYFHPSTFHCARLAVGAALQLVDAVLTGAVHNGLALVRPPGHHGQRAAANGFCVFNNVAIAAKYAKRRHGLHRILIVDWDVHHGQGIQYIFEDDPSVLYFSWHRYEHGHFWPYLRESDADAVGQGQGRGFTVNLPWNQVGMGNADYVAAFLHVLLPMAFEGGYHLESLSQSVCMVVKALLGDPALPLSGPMEPHHSALESIQSVRAAQAPHWKSLRQQGSTPILNPSTYSLERRASPVSPGGPKFKAAEAQASAALSSLLDQLHLNPTLPVRTAVSLTALDAALVLPADVLRQEGSAPQEETRAWARLHEALAQDKALTALGKVLHLLNGILDGQVSSGIAATPEPAAAPTLDVVIRRSLSHGARRLLCVAVGQLDRPADLADDGRNLWLNIRGKEAAAPSMFQVSVPLPGTTGGFVSCVLALVLPLAYGFQPDLVLVALGPAHGLQAPQAALLASLLRGPAGGRVLVLLEQGSTSQLAGILARVLQGEAPPGLGPFSMASPEDTQALIYLRGQLEAEWKMLQCRDRAA</sequence>
<evidence type="ECO:0000313" key="3">
    <source>
        <dbReference type="Ensembl" id="ENSFCTP00005052536.1"/>
    </source>
</evidence>
<dbReference type="PRINTS" id="PR01270">
    <property type="entry name" value="HDASUPER"/>
</dbReference>
<feature type="region of interest" description="Disordered" evidence="1">
    <location>
        <begin position="307"/>
        <end position="336"/>
    </location>
</feature>
<evidence type="ECO:0000256" key="1">
    <source>
        <dbReference type="SAM" id="MobiDB-lite"/>
    </source>
</evidence>
<feature type="compositionally biased region" description="Polar residues" evidence="1">
    <location>
        <begin position="307"/>
        <end position="322"/>
    </location>
</feature>
<organism evidence="3 4">
    <name type="scientific">Felis catus</name>
    <name type="common">Cat</name>
    <name type="synonym">Felis silvestris catus</name>
    <dbReference type="NCBI Taxonomy" id="9685"/>
    <lineage>
        <taxon>Eukaryota</taxon>
        <taxon>Metazoa</taxon>
        <taxon>Chordata</taxon>
        <taxon>Craniata</taxon>
        <taxon>Vertebrata</taxon>
        <taxon>Euteleostomi</taxon>
        <taxon>Mammalia</taxon>
        <taxon>Eutheria</taxon>
        <taxon>Laurasiatheria</taxon>
        <taxon>Carnivora</taxon>
        <taxon>Feliformia</taxon>
        <taxon>Felidae</taxon>
        <taxon>Felinae</taxon>
        <taxon>Felis</taxon>
    </lineage>
</organism>
<dbReference type="Pfam" id="PF00850">
    <property type="entry name" value="Hist_deacetyl"/>
    <property type="match status" value="1"/>
</dbReference>
<reference evidence="3 4" key="1">
    <citation type="submission" date="2021-02" db="EMBL/GenBank/DDBJ databases">
        <title>Safari Cat Assemblies.</title>
        <authorList>
            <person name="Bredemeyer K.R."/>
            <person name="Murphy W.J."/>
        </authorList>
    </citation>
    <scope>NUCLEOTIDE SEQUENCE [LARGE SCALE GENOMIC DNA]</scope>
</reference>
<dbReference type="Ensembl" id="ENSFCTT00005074538.1">
    <property type="protein sequence ID" value="ENSFCTP00005052536.1"/>
    <property type="gene ID" value="ENSFCTG00005026079.1"/>
</dbReference>
<dbReference type="Proteomes" id="UP000823872">
    <property type="component" value="Chromosome B4"/>
</dbReference>
<dbReference type="GeneTree" id="ENSGT00940000160061"/>
<dbReference type="InterPro" id="IPR023801">
    <property type="entry name" value="His_deacetylse_dom"/>
</dbReference>
<gene>
    <name evidence="3" type="primary">HDAC10</name>
</gene>
<reference evidence="3" key="2">
    <citation type="submission" date="2025-08" db="UniProtKB">
        <authorList>
            <consortium name="Ensembl"/>
        </authorList>
    </citation>
    <scope>IDENTIFICATION</scope>
    <source>
        <strain evidence="3">breed Abyssinian</strain>
    </source>
</reference>
<dbReference type="InterPro" id="IPR000286">
    <property type="entry name" value="HDACs"/>
</dbReference>
<accession>A0ABI7ZZZ9</accession>